<dbReference type="PANTHER" id="PTHR31286:SF55">
    <property type="entry name" value="DUF4283 DOMAIN-CONTAINING PROTEIN"/>
    <property type="match status" value="1"/>
</dbReference>
<sequence>MAKKSKPPHKFSSSGSQPPLPQEKYGSSSVNLAAREPSSLKPQLEQVVSSDSTPIPPAISKCPVEESSSLEAAAASRTGNTVFPHSCQIQSSASQQLAPTLEQPKPTSWCEVVNPTNKRMTRKGEASLLESGELCVTIPNEVITRNLHRWDNFILAQFHGKAPSPGKWVPGMTPAIPELTFAPVWVDFRGVPHQFFSEEGLEHVAGLVGDPGCAHPNTLNMTNLEVARVLTIIDPSKPLPEFINLRFQSGEVCRVGVSSPWLPPLCDHCKEIGHSIRSCPLAPILCSGCNSKSHSAGKCPRAKKGGPKAVDVEQNSKMVKLKAKVADMPTTPVKVRRKKLRKQLTLEFPAFSYADKVKGASLGVVIGDRVGSSKQPRRALSDKSSESEPEPLSTDPSADPSSSEDFSASEEDDNPQVDARFLKALSKKKEKQRHEESFPVEVNRSEK</sequence>
<dbReference type="Gramene" id="KFK22566">
    <property type="protein sequence ID" value="KFK22566"/>
    <property type="gene ID" value="AALP_AAs44455U000100"/>
</dbReference>
<dbReference type="GO" id="GO:0008270">
    <property type="term" value="F:zinc ion binding"/>
    <property type="evidence" value="ECO:0007669"/>
    <property type="project" value="InterPro"/>
</dbReference>
<dbReference type="PANTHER" id="PTHR31286">
    <property type="entry name" value="GLYCINE-RICH CELL WALL STRUCTURAL PROTEIN 1.8-LIKE"/>
    <property type="match status" value="1"/>
</dbReference>
<dbReference type="GO" id="GO:0003676">
    <property type="term" value="F:nucleic acid binding"/>
    <property type="evidence" value="ECO:0007669"/>
    <property type="project" value="InterPro"/>
</dbReference>
<feature type="domain" description="CCHC-type" evidence="2">
    <location>
        <begin position="265"/>
        <end position="281"/>
    </location>
</feature>
<evidence type="ECO:0000313" key="3">
    <source>
        <dbReference type="EMBL" id="KFK22566.1"/>
    </source>
</evidence>
<protein>
    <recommendedName>
        <fullName evidence="2">CCHC-type domain-containing protein</fullName>
    </recommendedName>
</protein>
<feature type="domain" description="CCHC-type" evidence="2">
    <location>
        <begin position="285"/>
        <end position="301"/>
    </location>
</feature>
<dbReference type="InterPro" id="IPR036875">
    <property type="entry name" value="Znf_CCHC_sf"/>
</dbReference>
<dbReference type="Proteomes" id="UP000029120">
    <property type="component" value="Unassembled WGS sequence"/>
</dbReference>
<accession>A0A087FY64</accession>
<dbReference type="SUPFAM" id="SSF57756">
    <property type="entry name" value="Retrovirus zinc finger-like domains"/>
    <property type="match status" value="1"/>
</dbReference>
<feature type="compositionally biased region" description="Basic and acidic residues" evidence="1">
    <location>
        <begin position="432"/>
        <end position="447"/>
    </location>
</feature>
<evidence type="ECO:0000313" key="4">
    <source>
        <dbReference type="Proteomes" id="UP000029120"/>
    </source>
</evidence>
<dbReference type="InterPro" id="IPR040256">
    <property type="entry name" value="At4g02000-like"/>
</dbReference>
<organism evidence="3 4">
    <name type="scientific">Arabis alpina</name>
    <name type="common">Alpine rock-cress</name>
    <dbReference type="NCBI Taxonomy" id="50452"/>
    <lineage>
        <taxon>Eukaryota</taxon>
        <taxon>Viridiplantae</taxon>
        <taxon>Streptophyta</taxon>
        <taxon>Embryophyta</taxon>
        <taxon>Tracheophyta</taxon>
        <taxon>Spermatophyta</taxon>
        <taxon>Magnoliopsida</taxon>
        <taxon>eudicotyledons</taxon>
        <taxon>Gunneridae</taxon>
        <taxon>Pentapetalae</taxon>
        <taxon>rosids</taxon>
        <taxon>malvids</taxon>
        <taxon>Brassicales</taxon>
        <taxon>Brassicaceae</taxon>
        <taxon>Arabideae</taxon>
        <taxon>Arabis</taxon>
    </lineage>
</organism>
<dbReference type="SMART" id="SM00343">
    <property type="entry name" value="ZnF_C2HC"/>
    <property type="match status" value="2"/>
</dbReference>
<feature type="region of interest" description="Disordered" evidence="1">
    <location>
        <begin position="370"/>
        <end position="447"/>
    </location>
</feature>
<dbReference type="eggNOG" id="KOG1075">
    <property type="taxonomic scope" value="Eukaryota"/>
</dbReference>
<feature type="compositionally biased region" description="Low complexity" evidence="1">
    <location>
        <begin position="395"/>
        <end position="406"/>
    </location>
</feature>
<evidence type="ECO:0000256" key="1">
    <source>
        <dbReference type="SAM" id="MobiDB-lite"/>
    </source>
</evidence>
<proteinExistence type="predicted"/>
<dbReference type="Gene3D" id="4.10.60.10">
    <property type="entry name" value="Zinc finger, CCHC-type"/>
    <property type="match status" value="1"/>
</dbReference>
<evidence type="ECO:0000259" key="2">
    <source>
        <dbReference type="SMART" id="SM00343"/>
    </source>
</evidence>
<reference evidence="4" key="1">
    <citation type="journal article" date="2015" name="Nat. Plants">
        <title>Genome expansion of Arabis alpina linked with retrotransposition and reduced symmetric DNA methylation.</title>
        <authorList>
            <person name="Willing E.M."/>
            <person name="Rawat V."/>
            <person name="Mandakova T."/>
            <person name="Maumus F."/>
            <person name="James G.V."/>
            <person name="Nordstroem K.J."/>
            <person name="Becker C."/>
            <person name="Warthmann N."/>
            <person name="Chica C."/>
            <person name="Szarzynska B."/>
            <person name="Zytnicki M."/>
            <person name="Albani M.C."/>
            <person name="Kiefer C."/>
            <person name="Bergonzi S."/>
            <person name="Castaings L."/>
            <person name="Mateos J.L."/>
            <person name="Berns M.C."/>
            <person name="Bujdoso N."/>
            <person name="Piofczyk T."/>
            <person name="de Lorenzo L."/>
            <person name="Barrero-Sicilia C."/>
            <person name="Mateos I."/>
            <person name="Piednoel M."/>
            <person name="Hagmann J."/>
            <person name="Chen-Min-Tao R."/>
            <person name="Iglesias-Fernandez R."/>
            <person name="Schuster S.C."/>
            <person name="Alonso-Blanco C."/>
            <person name="Roudier F."/>
            <person name="Carbonero P."/>
            <person name="Paz-Ares J."/>
            <person name="Davis S.J."/>
            <person name="Pecinka A."/>
            <person name="Quesneville H."/>
            <person name="Colot V."/>
            <person name="Lysak M.A."/>
            <person name="Weigel D."/>
            <person name="Coupland G."/>
            <person name="Schneeberger K."/>
        </authorList>
    </citation>
    <scope>NUCLEOTIDE SEQUENCE [LARGE SCALE GENOMIC DNA]</scope>
    <source>
        <strain evidence="4">cv. Pajares</strain>
    </source>
</reference>
<gene>
    <name evidence="3" type="ORF">AALP_AAs44455U000100</name>
</gene>
<dbReference type="AlphaFoldDB" id="A0A087FY64"/>
<dbReference type="EMBL" id="KL987930">
    <property type="protein sequence ID" value="KFK22566.1"/>
    <property type="molecule type" value="Genomic_DNA"/>
</dbReference>
<dbReference type="OrthoDB" id="1939300at2759"/>
<keyword evidence="4" id="KW-1185">Reference proteome</keyword>
<feature type="region of interest" description="Disordered" evidence="1">
    <location>
        <begin position="1"/>
        <end position="59"/>
    </location>
</feature>
<feature type="non-terminal residue" evidence="3">
    <location>
        <position position="447"/>
    </location>
</feature>
<name>A0A087FY64_ARAAL</name>
<dbReference type="InterPro" id="IPR001878">
    <property type="entry name" value="Znf_CCHC"/>
</dbReference>